<dbReference type="VEuPathDB" id="FungiDB:jhhlp_003896"/>
<protein>
    <recommendedName>
        <fullName evidence="5">Importin N-terminal domain-containing protein</fullName>
    </recommendedName>
</protein>
<dbReference type="InterPro" id="IPR016024">
    <property type="entry name" value="ARM-type_fold"/>
</dbReference>
<dbReference type="Proteomes" id="UP000233524">
    <property type="component" value="Unassembled WGS sequence"/>
</dbReference>
<reference evidence="6 7" key="1">
    <citation type="journal article" date="2017" name="G3 (Bethesda)">
        <title>First Draft Genome Sequence of the Pathogenic Fungus Lomentospora prolificans (Formerly Scedosporium prolificans).</title>
        <authorList>
            <person name="Luo R."/>
            <person name="Zimin A."/>
            <person name="Workman R."/>
            <person name="Fan Y."/>
            <person name="Pertea G."/>
            <person name="Grossman N."/>
            <person name="Wear M.P."/>
            <person name="Jia B."/>
            <person name="Miller H."/>
            <person name="Casadevall A."/>
            <person name="Timp W."/>
            <person name="Zhang S.X."/>
            <person name="Salzberg S.L."/>
        </authorList>
    </citation>
    <scope>NUCLEOTIDE SEQUENCE [LARGE SCALE GENOMIC DNA]</scope>
    <source>
        <strain evidence="6 7">JHH-5317</strain>
    </source>
</reference>
<evidence type="ECO:0000256" key="1">
    <source>
        <dbReference type="ARBA" id="ARBA00004123"/>
    </source>
</evidence>
<accession>A0A2N3NA82</accession>
<proteinExistence type="predicted"/>
<dbReference type="SUPFAM" id="SSF48371">
    <property type="entry name" value="ARM repeat"/>
    <property type="match status" value="1"/>
</dbReference>
<dbReference type="GO" id="GO:0005829">
    <property type="term" value="C:cytosol"/>
    <property type="evidence" value="ECO:0007669"/>
    <property type="project" value="TreeGrafter"/>
</dbReference>
<dbReference type="AlphaFoldDB" id="A0A2N3NA82"/>
<dbReference type="InterPro" id="IPR001494">
    <property type="entry name" value="Importin-beta_N"/>
</dbReference>
<dbReference type="STRING" id="41688.A0A2N3NA82"/>
<evidence type="ECO:0000256" key="2">
    <source>
        <dbReference type="ARBA" id="ARBA00022448"/>
    </source>
</evidence>
<comment type="subcellular location">
    <subcellularLocation>
        <location evidence="1">Nucleus</location>
    </subcellularLocation>
</comment>
<dbReference type="InParanoid" id="A0A2N3NA82"/>
<keyword evidence="7" id="KW-1185">Reference proteome</keyword>
<evidence type="ECO:0000313" key="6">
    <source>
        <dbReference type="EMBL" id="PKS09282.1"/>
    </source>
</evidence>
<dbReference type="GO" id="GO:0006606">
    <property type="term" value="P:protein import into nucleus"/>
    <property type="evidence" value="ECO:0007669"/>
    <property type="project" value="TreeGrafter"/>
</dbReference>
<dbReference type="Pfam" id="PF03810">
    <property type="entry name" value="IBN_N"/>
    <property type="match status" value="1"/>
</dbReference>
<dbReference type="InterPro" id="IPR056840">
    <property type="entry name" value="HEAT_IPO9_central"/>
</dbReference>
<evidence type="ECO:0000256" key="4">
    <source>
        <dbReference type="ARBA" id="ARBA00023242"/>
    </source>
</evidence>
<dbReference type="PANTHER" id="PTHR10997:SF9">
    <property type="entry name" value="IMPORTIN-9"/>
    <property type="match status" value="1"/>
</dbReference>
<dbReference type="Gene3D" id="1.25.10.10">
    <property type="entry name" value="Leucine-rich Repeat Variant"/>
    <property type="match status" value="1"/>
</dbReference>
<keyword evidence="3" id="KW-0653">Protein transport</keyword>
<dbReference type="PANTHER" id="PTHR10997">
    <property type="entry name" value="IMPORTIN-7, 8, 11"/>
    <property type="match status" value="1"/>
</dbReference>
<dbReference type="GO" id="GO:0031267">
    <property type="term" value="F:small GTPase binding"/>
    <property type="evidence" value="ECO:0007669"/>
    <property type="project" value="InterPro"/>
</dbReference>
<dbReference type="Pfam" id="PF25018">
    <property type="entry name" value="HEAT_IPO9_c"/>
    <property type="match status" value="1"/>
</dbReference>
<sequence length="1051" mass="115641">MHVSVLSFRVSLAESLCQTRTGTMDDELVQVLTNTQSPEQPVRHQAELALNHAKTNPAFPVSLANVAAHTSVDTAVRQAALSSLRLFIESHWNPDSTDAEPAVDISDDARAQLRRILLELTLSPEENRKVKIAASYAVGKMAIHDLPDKWPDLLPTLLAIIPTGTDAQVHGALRTISDIIEDSLSEDQFFSMARDIVKALTVVALDENRTPAIRSLSISVFRSCFDLMEIVKEEHHKEVKAFGDELLKEWGPFFLQALKARLPNEPVTASGTPQSWNGLIMLKLQVLKTLLKIRVVLPTLISNQALDYFSAVWEELLALQGPHKELYIDNNAQDRLEDLDNLPYSLDFLILEELDLVHQFLRAPPVHAQLDGQLKAHASAQETPWLTEIMKTLVAFSRITQEEEGLWDIDCSLYLAEEASASANYTSRTAAGDVLIKLGEVYSQAALDGLFGYTQTLFAGDSAGDWRSQEAALYLFNMLASDFDDMGKNVPEPTARAYLGLVDYAINQVDYPLLRARGYLVGGTLTRSFTTPDTLIERILQCINGEEAEVVRVACIKAVEHLVRAKRVTPEQQTPIILAISQYMQNKDPEEMEDADELLVTLAESLRLVINVDHRIALATNVQPVDILFTLARLGASNFQVTMIVTESFEDIVQNLTNPTSYTSLSAKILPILTGAFDVANLTQDDPLVTVAVELLVVLIQHGTEPLPPGFIAAVLPKLKRLLMEAVEGEVLRPAAESMKYLLMHDHHQVFAWHDESGQSGLDVCLLVIDRLLGSAIEDNSASEVGGLAAELVEKAGHERLGPYLPQLLRAVATRLSTAQAAPFIQSLILVFARLSLVGAHDVVEFLGQTQIGDQNGLQVVLGKWLENSVNFAGYDEIRQNVIALSKLYSLNDARLAQTMVKGDLIVTDTDRIKTRSRSKQNPDQYTIIPASLKILKVLIQELLSASGGGRAASTAAAIAAAAELDDDDGDDNWEDDPDSVDLGLGGSKSDLYAFIESSGSRQQDDETQAYLTEFFVTAARDNVANFQEWYSMLTDEERGKLQELASQPSA</sequence>
<dbReference type="InterPro" id="IPR011989">
    <property type="entry name" value="ARM-like"/>
</dbReference>
<comment type="caution">
    <text evidence="6">The sequence shown here is derived from an EMBL/GenBank/DDBJ whole genome shotgun (WGS) entry which is preliminary data.</text>
</comment>
<keyword evidence="2" id="KW-0813">Transport</keyword>
<keyword evidence="4" id="KW-0539">Nucleus</keyword>
<dbReference type="OrthoDB" id="431626at2759"/>
<evidence type="ECO:0000259" key="5">
    <source>
        <dbReference type="PROSITE" id="PS50166"/>
    </source>
</evidence>
<evidence type="ECO:0000313" key="7">
    <source>
        <dbReference type="Proteomes" id="UP000233524"/>
    </source>
</evidence>
<dbReference type="GO" id="GO:0005635">
    <property type="term" value="C:nuclear envelope"/>
    <property type="evidence" value="ECO:0007669"/>
    <property type="project" value="TreeGrafter"/>
</dbReference>
<dbReference type="PROSITE" id="PS50166">
    <property type="entry name" value="IMPORTIN_B_NT"/>
    <property type="match status" value="1"/>
</dbReference>
<name>A0A2N3NA82_9PEZI</name>
<dbReference type="FunCoup" id="A0A2N3NA82">
    <property type="interactions" value="1017"/>
</dbReference>
<dbReference type="SMART" id="SM00913">
    <property type="entry name" value="IBN_N"/>
    <property type="match status" value="1"/>
</dbReference>
<feature type="domain" description="Importin N-terminal" evidence="5">
    <location>
        <begin position="46"/>
        <end position="123"/>
    </location>
</feature>
<dbReference type="EMBL" id="NLAX01000010">
    <property type="protein sequence ID" value="PKS09282.1"/>
    <property type="molecule type" value="Genomic_DNA"/>
</dbReference>
<evidence type="ECO:0000256" key="3">
    <source>
        <dbReference type="ARBA" id="ARBA00022927"/>
    </source>
</evidence>
<organism evidence="6 7">
    <name type="scientific">Lomentospora prolificans</name>
    <dbReference type="NCBI Taxonomy" id="41688"/>
    <lineage>
        <taxon>Eukaryota</taxon>
        <taxon>Fungi</taxon>
        <taxon>Dikarya</taxon>
        <taxon>Ascomycota</taxon>
        <taxon>Pezizomycotina</taxon>
        <taxon>Sordariomycetes</taxon>
        <taxon>Hypocreomycetidae</taxon>
        <taxon>Microascales</taxon>
        <taxon>Microascaceae</taxon>
        <taxon>Lomentospora</taxon>
    </lineage>
</organism>
<gene>
    <name evidence="6" type="ORF">jhhlp_003896</name>
</gene>